<dbReference type="PANTHER" id="PTHR24359:SF37">
    <property type="entry name" value="PROTEIN KINASE DOMAIN-CONTAINING PROTEIN"/>
    <property type="match status" value="1"/>
</dbReference>
<gene>
    <name evidence="2" type="ORF">CFIO01_05320</name>
</gene>
<dbReference type="PROSITE" id="PS50011">
    <property type="entry name" value="PROTEIN_KINASE_DOM"/>
    <property type="match status" value="1"/>
</dbReference>
<organism evidence="2 3">
    <name type="scientific">Colletotrichum fioriniae PJ7</name>
    <dbReference type="NCBI Taxonomy" id="1445577"/>
    <lineage>
        <taxon>Eukaryota</taxon>
        <taxon>Fungi</taxon>
        <taxon>Dikarya</taxon>
        <taxon>Ascomycota</taxon>
        <taxon>Pezizomycotina</taxon>
        <taxon>Sordariomycetes</taxon>
        <taxon>Hypocreomycetidae</taxon>
        <taxon>Glomerellales</taxon>
        <taxon>Glomerellaceae</taxon>
        <taxon>Colletotrichum</taxon>
        <taxon>Colletotrichum acutatum species complex</taxon>
    </lineage>
</organism>
<dbReference type="Pfam" id="PF00069">
    <property type="entry name" value="Pkinase"/>
    <property type="match status" value="1"/>
</dbReference>
<dbReference type="PANTHER" id="PTHR24359">
    <property type="entry name" value="SERINE/THREONINE-PROTEIN KINASE SBK1"/>
    <property type="match status" value="1"/>
</dbReference>
<accession>A0A010RD80</accession>
<evidence type="ECO:0000259" key="1">
    <source>
        <dbReference type="PROSITE" id="PS50011"/>
    </source>
</evidence>
<keyword evidence="3" id="KW-1185">Reference proteome</keyword>
<feature type="domain" description="Protein kinase" evidence="1">
    <location>
        <begin position="90"/>
        <end position="431"/>
    </location>
</feature>
<sequence>MLLAKEAYIVDIIEKSTHEICDSTWPLDGSNTQSLAASALEDIIQSFGTLEQELFTQLQWQMRSPIFLGLESTFPALDHLTVPDQLSLPWTAQEKIGESMHGELSSVHRIKIHADHFDFETVGDTFALKVLEKGKVVRIAETDFEDEMAANQRATHPRITPLLAAFKHRNKFHLLFPWADGGNLQQLWRKYEPYPGLDGQKAPWFSVGWMVDQCYHIADALATIHGHPSNEGGHFYQSQLHHDIKPENVLCFDDSRDVTSTFKLKLTDFGLSLPADSQSNLPRDLIAETKTYRPPERDIEGSNLGQKWDIWCLGCLYLDFITWAILGHRGVRKFEKARLDEKDQPSGPVDEDTFFIKKRLVGRCWWPRKTVLTVAEIKSSVILHIRELLGHVRCSDDCAEFLRYIEERMLVIDSNQRDDSSKVRDFLHKWAFE</sequence>
<reference evidence="2 3" key="1">
    <citation type="submission" date="2014-02" db="EMBL/GenBank/DDBJ databases">
        <title>The genome sequence of Colletotrichum fioriniae PJ7.</title>
        <authorList>
            <person name="Baroncelli R."/>
            <person name="Thon M.R."/>
        </authorList>
    </citation>
    <scope>NUCLEOTIDE SEQUENCE [LARGE SCALE GENOMIC DNA]</scope>
    <source>
        <strain evidence="2 3">PJ7</strain>
    </source>
</reference>
<name>A0A010RD80_9PEZI</name>
<protein>
    <recommendedName>
        <fullName evidence="1">Protein kinase domain-containing protein</fullName>
    </recommendedName>
</protein>
<dbReference type="InterPro" id="IPR000719">
    <property type="entry name" value="Prot_kinase_dom"/>
</dbReference>
<dbReference type="GO" id="GO:0004674">
    <property type="term" value="F:protein serine/threonine kinase activity"/>
    <property type="evidence" value="ECO:0007669"/>
    <property type="project" value="TreeGrafter"/>
</dbReference>
<proteinExistence type="predicted"/>
<evidence type="ECO:0000313" key="2">
    <source>
        <dbReference type="EMBL" id="EXF75724.1"/>
    </source>
</evidence>
<comment type="caution">
    <text evidence="2">The sequence shown here is derived from an EMBL/GenBank/DDBJ whole genome shotgun (WGS) entry which is preliminary data.</text>
</comment>
<dbReference type="AlphaFoldDB" id="A0A010RD80"/>
<dbReference type="Gene3D" id="1.10.510.10">
    <property type="entry name" value="Transferase(Phosphotransferase) domain 1"/>
    <property type="match status" value="1"/>
</dbReference>
<dbReference type="CDD" id="cd00180">
    <property type="entry name" value="PKc"/>
    <property type="match status" value="1"/>
</dbReference>
<dbReference type="eggNOG" id="KOG0580">
    <property type="taxonomic scope" value="Eukaryota"/>
</dbReference>
<dbReference type="OrthoDB" id="4062651at2759"/>
<dbReference type="InterPro" id="IPR011009">
    <property type="entry name" value="Kinase-like_dom_sf"/>
</dbReference>
<dbReference type="HOGENOM" id="CLU_017513_4_0_1"/>
<dbReference type="SUPFAM" id="SSF56112">
    <property type="entry name" value="Protein kinase-like (PK-like)"/>
    <property type="match status" value="1"/>
</dbReference>
<dbReference type="Proteomes" id="UP000020467">
    <property type="component" value="Unassembled WGS sequence"/>
</dbReference>
<evidence type="ECO:0000313" key="3">
    <source>
        <dbReference type="Proteomes" id="UP000020467"/>
    </source>
</evidence>
<dbReference type="KEGG" id="cfj:CFIO01_05320"/>
<dbReference type="Gene3D" id="3.30.200.20">
    <property type="entry name" value="Phosphorylase Kinase, domain 1"/>
    <property type="match status" value="1"/>
</dbReference>
<dbReference type="SMART" id="SM00220">
    <property type="entry name" value="S_TKc"/>
    <property type="match status" value="1"/>
</dbReference>
<dbReference type="EMBL" id="JARH01000888">
    <property type="protein sequence ID" value="EXF75724.1"/>
    <property type="molecule type" value="Genomic_DNA"/>
</dbReference>
<dbReference type="GO" id="GO:0005524">
    <property type="term" value="F:ATP binding"/>
    <property type="evidence" value="ECO:0007669"/>
    <property type="project" value="InterPro"/>
</dbReference>
<dbReference type="STRING" id="1445577.A0A010RD80"/>